<gene>
    <name evidence="9" type="primary">MYRIP</name>
</gene>
<dbReference type="GO" id="GO:0006886">
    <property type="term" value="P:intracellular protein transport"/>
    <property type="evidence" value="ECO:0007669"/>
    <property type="project" value="InterPro"/>
</dbReference>
<keyword evidence="2" id="KW-0963">Cytoplasm</keyword>
<dbReference type="GO" id="GO:0008270">
    <property type="term" value="F:zinc ion binding"/>
    <property type="evidence" value="ECO:0007669"/>
    <property type="project" value="UniProtKB-KW"/>
</dbReference>
<feature type="region of interest" description="Disordered" evidence="7">
    <location>
        <begin position="412"/>
        <end position="628"/>
    </location>
</feature>
<sequence>MGRKLDLSGLTDDETEHVLQVVQRDFNLRKKEEERLSELKQKLDEEGSKCSILSKHQQFVEHCCMRCCSPFTFLVNTKRQCGDCKFNVCKSCCSYQKHEKAWLCCVCQQARLLRAQSLEWFYNNVKSRFKRFGSAKVLKNLYRKHRLESGVCFDILGGSLFESNLENEGSISGSDSTFYRQPEGHSVMDTLAVALRVAEEAIEEAISKAEAYGDSLDKQNEASYLRDHKEELTEELATTILQKIIRKQKSKSEQQVEEEPGWPHPQSCSTKVADEGTLASAGSHHAPTALWRSQSAFSVTGEDALKTPPVEAAPRQPRDQGQHPRAESALPSWKSVDRLDETNLAPVLQSSDGNWVALKDGAPPLTRLLAKPKSGTFQALEVASSVASAYDEMGSDSEEDFDWSEALSKLCPRPRGLPRDRQPQPTQAQSSDQGLMAASPISAISPNPEAMCSDSETSSAGSSREVGHQARLSWLQRKAPRNPAAEKMRLQGELDVNFNPQVASRETSDSSEPEEAPHTTDRRARRWRRARLGSEEPSKEPSSPSAQHQDLDTRQVSGDLSETDISNEAQDPRTPTDSTEEKRRNRLYELAMKMSEKETSSGEDQESEPKTESENQKESLSSEDNSQSVQEELKKVYLAAGTVYGLESQLTELEDAARSIHSGTEETHLADLEDQVATAAAQVHHAELQISDIESRISALTIAGLNIAPCVSLTRRRNQKQRTQVQTIDTSRQQRRKLPAPPVTAEKIETSSVTTIKTFNRNFILQGSSKNRTKERKITTKDLMEPALESAVMY</sequence>
<dbReference type="Pfam" id="PF04698">
    <property type="entry name" value="Rab_eff_C"/>
    <property type="match status" value="1"/>
</dbReference>
<evidence type="ECO:0000256" key="4">
    <source>
        <dbReference type="ARBA" id="ARBA00022771"/>
    </source>
</evidence>
<evidence type="ECO:0000256" key="1">
    <source>
        <dbReference type="ARBA" id="ARBA00004556"/>
    </source>
</evidence>
<dbReference type="PROSITE" id="PS50916">
    <property type="entry name" value="RABBD"/>
    <property type="match status" value="1"/>
</dbReference>
<organism evidence="9 10">
    <name type="scientific">Cebus imitator</name>
    <name type="common">Panamanian white-faced capuchin</name>
    <name type="synonym">Cebus capucinus imitator</name>
    <dbReference type="NCBI Taxonomy" id="2715852"/>
    <lineage>
        <taxon>Eukaryota</taxon>
        <taxon>Metazoa</taxon>
        <taxon>Chordata</taxon>
        <taxon>Craniata</taxon>
        <taxon>Vertebrata</taxon>
        <taxon>Euteleostomi</taxon>
        <taxon>Mammalia</taxon>
        <taxon>Eutheria</taxon>
        <taxon>Euarchontoglires</taxon>
        <taxon>Primates</taxon>
        <taxon>Haplorrhini</taxon>
        <taxon>Platyrrhini</taxon>
        <taxon>Cebidae</taxon>
        <taxon>Cebinae</taxon>
        <taxon>Cebus</taxon>
    </lineage>
</organism>
<dbReference type="GO" id="GO:0003779">
    <property type="term" value="F:actin binding"/>
    <property type="evidence" value="ECO:0007669"/>
    <property type="project" value="TreeGrafter"/>
</dbReference>
<dbReference type="GeneTree" id="ENSGT00950000183138"/>
<feature type="compositionally biased region" description="Polar residues" evidence="7">
    <location>
        <begin position="618"/>
        <end position="628"/>
    </location>
</feature>
<feature type="compositionally biased region" description="Polar residues" evidence="7">
    <location>
        <begin position="423"/>
        <end position="433"/>
    </location>
</feature>
<proteinExistence type="predicted"/>
<dbReference type="Proteomes" id="UP000233040">
    <property type="component" value="Unassembled WGS sequence"/>
</dbReference>
<evidence type="ECO:0000259" key="8">
    <source>
        <dbReference type="PROSITE" id="PS50916"/>
    </source>
</evidence>
<dbReference type="InterPro" id="IPR011011">
    <property type="entry name" value="Znf_FYVE_PHD"/>
</dbReference>
<dbReference type="PANTHER" id="PTHR14555:SF6">
    <property type="entry name" value="RAB EFFECTOR MYRIP"/>
    <property type="match status" value="1"/>
</dbReference>
<dbReference type="PANTHER" id="PTHR14555">
    <property type="entry name" value="MYELIN-ASSOCIATED OLIGODENDROCYTIC BASIC PROTEIN MOBP -RELATED"/>
    <property type="match status" value="1"/>
</dbReference>
<protein>
    <submittedName>
        <fullName evidence="9">Myosin VIIA and Rab interacting protein</fullName>
    </submittedName>
</protein>
<comment type="subcellular location">
    <subcellularLocation>
        <location evidence="1">Cytoplasm</location>
        <location evidence="1">Perinuclear region</location>
    </subcellularLocation>
</comment>
<evidence type="ECO:0000256" key="6">
    <source>
        <dbReference type="SAM" id="Coils"/>
    </source>
</evidence>
<dbReference type="Pfam" id="PF02318">
    <property type="entry name" value="FYVE_2"/>
    <property type="match status" value="1"/>
</dbReference>
<evidence type="ECO:0000313" key="10">
    <source>
        <dbReference type="Proteomes" id="UP000233040"/>
    </source>
</evidence>
<feature type="compositionally biased region" description="Basic and acidic residues" evidence="7">
    <location>
        <begin position="316"/>
        <end position="326"/>
    </location>
</feature>
<dbReference type="InterPro" id="IPR010911">
    <property type="entry name" value="Rab_BD"/>
</dbReference>
<keyword evidence="10" id="KW-1185">Reference proteome</keyword>
<feature type="region of interest" description="Disordered" evidence="7">
    <location>
        <begin position="716"/>
        <end position="744"/>
    </location>
</feature>
<reference evidence="9" key="1">
    <citation type="submission" date="2025-08" db="UniProtKB">
        <authorList>
            <consortium name="Ensembl"/>
        </authorList>
    </citation>
    <scope>IDENTIFICATION</scope>
</reference>
<dbReference type="GO" id="GO:0048471">
    <property type="term" value="C:perinuclear region of cytoplasm"/>
    <property type="evidence" value="ECO:0007669"/>
    <property type="project" value="UniProtKB-SubCell"/>
</dbReference>
<dbReference type="FunFam" id="3.30.40.10:FF:000018">
    <property type="entry name" value="Synaptotagmin-like 5, isoform CRA_a"/>
    <property type="match status" value="1"/>
</dbReference>
<keyword evidence="5" id="KW-0862">Zinc</keyword>
<feature type="compositionally biased region" description="Polar residues" evidence="7">
    <location>
        <begin position="554"/>
        <end position="577"/>
    </location>
</feature>
<keyword evidence="6" id="KW-0175">Coiled coil</keyword>
<evidence type="ECO:0000313" key="9">
    <source>
        <dbReference type="Ensembl" id="ENSCCAP00000027953.1"/>
    </source>
</evidence>
<reference evidence="9" key="2">
    <citation type="submission" date="2025-09" db="UniProtKB">
        <authorList>
            <consortium name="Ensembl"/>
        </authorList>
    </citation>
    <scope>IDENTIFICATION</scope>
</reference>
<keyword evidence="4" id="KW-0863">Zinc-finger</keyword>
<dbReference type="InterPro" id="IPR041282">
    <property type="entry name" value="FYVE_2"/>
</dbReference>
<name>A0A2K5RIK3_CEBIM</name>
<dbReference type="SUPFAM" id="SSF57903">
    <property type="entry name" value="FYVE/PHD zinc finger"/>
    <property type="match status" value="1"/>
</dbReference>
<feature type="compositionally biased region" description="Basic and acidic residues" evidence="7">
    <location>
        <begin position="607"/>
        <end position="617"/>
    </location>
</feature>
<dbReference type="GO" id="GO:0030864">
    <property type="term" value="C:cortical actin cytoskeleton"/>
    <property type="evidence" value="ECO:0007669"/>
    <property type="project" value="TreeGrafter"/>
</dbReference>
<feature type="domain" description="RabBD" evidence="8">
    <location>
        <begin position="4"/>
        <end position="124"/>
    </location>
</feature>
<dbReference type="GO" id="GO:0017022">
    <property type="term" value="F:myosin binding"/>
    <property type="evidence" value="ECO:0007669"/>
    <property type="project" value="TreeGrafter"/>
</dbReference>
<dbReference type="InterPro" id="IPR051745">
    <property type="entry name" value="Intracell_Transport_Effector"/>
</dbReference>
<evidence type="ECO:0000256" key="7">
    <source>
        <dbReference type="SAM" id="MobiDB-lite"/>
    </source>
</evidence>
<dbReference type="CDD" id="cd15753">
    <property type="entry name" value="FYVE_SlaC2-c"/>
    <property type="match status" value="1"/>
</dbReference>
<feature type="coiled-coil region" evidence="6">
    <location>
        <begin position="22"/>
        <end position="49"/>
    </location>
</feature>
<feature type="region of interest" description="Disordered" evidence="7">
    <location>
        <begin position="308"/>
        <end position="334"/>
    </location>
</feature>
<feature type="compositionally biased region" description="Polar residues" evidence="7">
    <location>
        <begin position="721"/>
        <end position="731"/>
    </location>
</feature>
<dbReference type="InterPro" id="IPR006788">
    <property type="entry name" value="Myrip/Melanophilin"/>
</dbReference>
<dbReference type="AlphaFoldDB" id="A0A2K5RIK3"/>
<evidence type="ECO:0000256" key="5">
    <source>
        <dbReference type="ARBA" id="ARBA00022833"/>
    </source>
</evidence>
<dbReference type="Gene3D" id="3.30.40.10">
    <property type="entry name" value="Zinc/RING finger domain, C3HC4 (zinc finger)"/>
    <property type="match status" value="1"/>
</dbReference>
<evidence type="ECO:0000256" key="2">
    <source>
        <dbReference type="ARBA" id="ARBA00022490"/>
    </source>
</evidence>
<accession>A0A2K5RIK3</accession>
<feature type="region of interest" description="Disordered" evidence="7">
    <location>
        <begin position="251"/>
        <end position="270"/>
    </location>
</feature>
<dbReference type="InterPro" id="IPR013083">
    <property type="entry name" value="Znf_RING/FYVE/PHD"/>
</dbReference>
<dbReference type="Ensembl" id="ENSCCAT00000045565.1">
    <property type="protein sequence ID" value="ENSCCAP00000027953.1"/>
    <property type="gene ID" value="ENSCCAG00000031793.1"/>
</dbReference>
<dbReference type="GO" id="GO:0031267">
    <property type="term" value="F:small GTPase binding"/>
    <property type="evidence" value="ECO:0007669"/>
    <property type="project" value="InterPro"/>
</dbReference>
<keyword evidence="3" id="KW-0479">Metal-binding</keyword>
<evidence type="ECO:0000256" key="3">
    <source>
        <dbReference type="ARBA" id="ARBA00022723"/>
    </source>
</evidence>